<organism evidence="10 11">
    <name type="scientific">Spirosoma validum</name>
    <dbReference type="NCBI Taxonomy" id="2771355"/>
    <lineage>
        <taxon>Bacteria</taxon>
        <taxon>Pseudomonadati</taxon>
        <taxon>Bacteroidota</taxon>
        <taxon>Cytophagia</taxon>
        <taxon>Cytophagales</taxon>
        <taxon>Cytophagaceae</taxon>
        <taxon>Spirosoma</taxon>
    </lineage>
</organism>
<feature type="transmembrane region" description="Helical" evidence="8">
    <location>
        <begin position="108"/>
        <end position="125"/>
    </location>
</feature>
<evidence type="ECO:0000256" key="3">
    <source>
        <dbReference type="ARBA" id="ARBA00022676"/>
    </source>
</evidence>
<dbReference type="PANTHER" id="PTHR33908:SF11">
    <property type="entry name" value="MEMBRANE PROTEIN"/>
    <property type="match status" value="1"/>
</dbReference>
<evidence type="ECO:0000256" key="2">
    <source>
        <dbReference type="ARBA" id="ARBA00022475"/>
    </source>
</evidence>
<dbReference type="Pfam" id="PF13231">
    <property type="entry name" value="PMT_2"/>
    <property type="match status" value="1"/>
</dbReference>
<accession>A0A927B0I7</accession>
<dbReference type="GO" id="GO:0009103">
    <property type="term" value="P:lipopolysaccharide biosynthetic process"/>
    <property type="evidence" value="ECO:0007669"/>
    <property type="project" value="UniProtKB-ARBA"/>
</dbReference>
<sequence>MIIGLVYCVVTLININKAYHIDDTFHLEAANWIRQHPLRPMSGFINWDENKEPMYMANQPPLYFYWVAIVSSLFGTGELILHFFQSIFTLLALVAFFKITELLNLKKGLLLTSLLAFCPAFLINQNLMVDIPLLCFDLWFLYYLLQQDVPSESGRYWKASLILGFSLLIKYTNIPLLVVLLITLLWRRQYRLLYVVLIPAAILGLWSLWNYVEFSSIHIVNRPQNQKTLALFTKNLLDFITCLGAISPFSLAFFAGYLSRYKLSTLLIPVVALSFIVLTIATVKDRIFILTSNDILSTVFLINGLLTIVFVVGSVWQNSFVRNTSIDSVDVILIIWIAAVSGFVILFAPFIASRHVLLIIPPVLLLGGRWVDTISATNAVQTVLATASITIILAVSDWRFADFYRQKAKEAASIVPRQHRIWTAGHWGWQWYAQQNGFKEVQADSMQFRTGDYLVQPQGIDSQRIPDGVRLQQVNYLTSPFSWLTFISTSYYNCFYGRGAAWAYSRFPIDTVKIYRVAVVPIKQSPAVE</sequence>
<evidence type="ECO:0000256" key="7">
    <source>
        <dbReference type="ARBA" id="ARBA00023136"/>
    </source>
</evidence>
<feature type="transmembrane region" description="Helical" evidence="8">
    <location>
        <begin position="236"/>
        <end position="257"/>
    </location>
</feature>
<evidence type="ECO:0000256" key="8">
    <source>
        <dbReference type="SAM" id="Phobius"/>
    </source>
</evidence>
<evidence type="ECO:0000256" key="5">
    <source>
        <dbReference type="ARBA" id="ARBA00022692"/>
    </source>
</evidence>
<evidence type="ECO:0000256" key="1">
    <source>
        <dbReference type="ARBA" id="ARBA00004651"/>
    </source>
</evidence>
<evidence type="ECO:0000256" key="4">
    <source>
        <dbReference type="ARBA" id="ARBA00022679"/>
    </source>
</evidence>
<feature type="transmembrane region" description="Helical" evidence="8">
    <location>
        <begin position="328"/>
        <end position="348"/>
    </location>
</feature>
<dbReference type="GO" id="GO:0005886">
    <property type="term" value="C:plasma membrane"/>
    <property type="evidence" value="ECO:0007669"/>
    <property type="project" value="UniProtKB-SubCell"/>
</dbReference>
<feature type="transmembrane region" description="Helical" evidence="8">
    <location>
        <begin position="161"/>
        <end position="186"/>
    </location>
</feature>
<dbReference type="PANTHER" id="PTHR33908">
    <property type="entry name" value="MANNOSYLTRANSFERASE YKCB-RELATED"/>
    <property type="match status" value="1"/>
</dbReference>
<keyword evidence="3" id="KW-0328">Glycosyltransferase</keyword>
<keyword evidence="11" id="KW-1185">Reference proteome</keyword>
<dbReference type="EMBL" id="JACXAA010000003">
    <property type="protein sequence ID" value="MBD2753136.1"/>
    <property type="molecule type" value="Genomic_DNA"/>
</dbReference>
<dbReference type="Proteomes" id="UP000653797">
    <property type="component" value="Unassembled WGS sequence"/>
</dbReference>
<keyword evidence="4" id="KW-0808">Transferase</keyword>
<feature type="transmembrane region" description="Helical" evidence="8">
    <location>
        <begin position="383"/>
        <end position="401"/>
    </location>
</feature>
<keyword evidence="7 8" id="KW-0472">Membrane</keyword>
<dbReference type="InterPro" id="IPR050297">
    <property type="entry name" value="LipidA_mod_glycosyltrf_83"/>
</dbReference>
<gene>
    <name evidence="10" type="ORF">IC230_09580</name>
</gene>
<comment type="caution">
    <text evidence="10">The sequence shown here is derived from an EMBL/GenBank/DDBJ whole genome shotgun (WGS) entry which is preliminary data.</text>
</comment>
<name>A0A927B0I7_9BACT</name>
<reference evidence="10" key="1">
    <citation type="submission" date="2020-09" db="EMBL/GenBank/DDBJ databases">
        <authorList>
            <person name="Kim M.K."/>
        </authorList>
    </citation>
    <scope>NUCLEOTIDE SEQUENCE</scope>
    <source>
        <strain evidence="10">BT704</strain>
    </source>
</reference>
<protein>
    <submittedName>
        <fullName evidence="10">Glycosyltransferase family 39 protein</fullName>
    </submittedName>
</protein>
<dbReference type="InterPro" id="IPR038731">
    <property type="entry name" value="RgtA/B/C-like"/>
</dbReference>
<keyword evidence="5 8" id="KW-0812">Transmembrane</keyword>
<keyword evidence="2" id="KW-1003">Cell membrane</keyword>
<evidence type="ECO:0000256" key="6">
    <source>
        <dbReference type="ARBA" id="ARBA00022989"/>
    </source>
</evidence>
<feature type="transmembrane region" description="Helical" evidence="8">
    <location>
        <begin position="295"/>
        <end position="316"/>
    </location>
</feature>
<dbReference type="AlphaFoldDB" id="A0A927B0I7"/>
<feature type="transmembrane region" description="Helical" evidence="8">
    <location>
        <begin position="63"/>
        <end position="96"/>
    </location>
</feature>
<feature type="transmembrane region" description="Helical" evidence="8">
    <location>
        <begin position="192"/>
        <end position="212"/>
    </location>
</feature>
<feature type="domain" description="Glycosyltransferase RgtA/B/C/D-like" evidence="9">
    <location>
        <begin position="59"/>
        <end position="191"/>
    </location>
</feature>
<comment type="subcellular location">
    <subcellularLocation>
        <location evidence="1">Cell membrane</location>
        <topology evidence="1">Multi-pass membrane protein</topology>
    </subcellularLocation>
</comment>
<evidence type="ECO:0000259" key="9">
    <source>
        <dbReference type="Pfam" id="PF13231"/>
    </source>
</evidence>
<keyword evidence="6 8" id="KW-1133">Transmembrane helix</keyword>
<dbReference type="GO" id="GO:0016763">
    <property type="term" value="F:pentosyltransferase activity"/>
    <property type="evidence" value="ECO:0007669"/>
    <property type="project" value="TreeGrafter"/>
</dbReference>
<evidence type="ECO:0000313" key="11">
    <source>
        <dbReference type="Proteomes" id="UP000653797"/>
    </source>
</evidence>
<proteinExistence type="predicted"/>
<feature type="transmembrane region" description="Helical" evidence="8">
    <location>
        <begin position="263"/>
        <end position="283"/>
    </location>
</feature>
<evidence type="ECO:0000313" key="10">
    <source>
        <dbReference type="EMBL" id="MBD2753136.1"/>
    </source>
</evidence>